<accession>A0A512NN87</accession>
<organism evidence="2 3">
    <name type="scientific">Reyranella soli</name>
    <dbReference type="NCBI Taxonomy" id="1230389"/>
    <lineage>
        <taxon>Bacteria</taxon>
        <taxon>Pseudomonadati</taxon>
        <taxon>Pseudomonadota</taxon>
        <taxon>Alphaproteobacteria</taxon>
        <taxon>Hyphomicrobiales</taxon>
        <taxon>Reyranellaceae</taxon>
        <taxon>Reyranella</taxon>
    </lineage>
</organism>
<comment type="caution">
    <text evidence="2">The sequence shown here is derived from an EMBL/GenBank/DDBJ whole genome shotgun (WGS) entry which is preliminary data.</text>
</comment>
<dbReference type="EMBL" id="BKAJ01000162">
    <property type="protein sequence ID" value="GEP60408.1"/>
    <property type="molecule type" value="Genomic_DNA"/>
</dbReference>
<keyword evidence="1" id="KW-0472">Membrane</keyword>
<keyword evidence="1" id="KW-0812">Transmembrane</keyword>
<feature type="transmembrane region" description="Helical" evidence="1">
    <location>
        <begin position="67"/>
        <end position="87"/>
    </location>
</feature>
<evidence type="ECO:0008006" key="4">
    <source>
        <dbReference type="Google" id="ProtNLM"/>
    </source>
</evidence>
<keyword evidence="1" id="KW-1133">Transmembrane helix</keyword>
<dbReference type="AlphaFoldDB" id="A0A512NN87"/>
<reference evidence="2 3" key="1">
    <citation type="submission" date="2019-07" db="EMBL/GenBank/DDBJ databases">
        <title>Whole genome shotgun sequence of Reyranella soli NBRC 108950.</title>
        <authorList>
            <person name="Hosoyama A."/>
            <person name="Uohara A."/>
            <person name="Ohji S."/>
            <person name="Ichikawa N."/>
        </authorList>
    </citation>
    <scope>NUCLEOTIDE SEQUENCE [LARGE SCALE GENOMIC DNA]</scope>
    <source>
        <strain evidence="2 3">NBRC 108950</strain>
    </source>
</reference>
<gene>
    <name evidence="2" type="ORF">RSO01_75740</name>
</gene>
<name>A0A512NN87_9HYPH</name>
<protein>
    <recommendedName>
        <fullName evidence="4">MYM-type domain-containing protein</fullName>
    </recommendedName>
</protein>
<sequence length="128" mass="14570">MRYSLDVPLSVNSHSSRCKWCANRLAPARRIWKVRDAHRYYCSELCFLQGEERQLRYAPELSGTVNLHWTATLAVILSVLMVAFIFFGETRAGAQDVEGICQTEAPGPRQVRQHLQGLDAEQRPVVLL</sequence>
<evidence type="ECO:0000256" key="1">
    <source>
        <dbReference type="SAM" id="Phobius"/>
    </source>
</evidence>
<evidence type="ECO:0000313" key="3">
    <source>
        <dbReference type="Proteomes" id="UP000321058"/>
    </source>
</evidence>
<proteinExistence type="predicted"/>
<evidence type="ECO:0000313" key="2">
    <source>
        <dbReference type="EMBL" id="GEP60408.1"/>
    </source>
</evidence>
<dbReference type="Proteomes" id="UP000321058">
    <property type="component" value="Unassembled WGS sequence"/>
</dbReference>
<keyword evidence="3" id="KW-1185">Reference proteome</keyword>